<evidence type="ECO:0000313" key="2">
    <source>
        <dbReference type="EMBL" id="QBO34962.1"/>
    </source>
</evidence>
<evidence type="ECO:0000313" key="3">
    <source>
        <dbReference type="Proteomes" id="UP000292886"/>
    </source>
</evidence>
<proteinExistence type="predicted"/>
<dbReference type="RefSeq" id="WP_133362042.1">
    <property type="nucleotide sequence ID" value="NZ_CP037940.1"/>
</dbReference>
<feature type="chain" id="PRO_5020981289" description="Surface layer protein A domain-containing protein" evidence="1">
    <location>
        <begin position="26"/>
        <end position="266"/>
    </location>
</feature>
<dbReference type="KEGG" id="wei:EQG49_00135"/>
<keyword evidence="3" id="KW-1185">Reference proteome</keyword>
<feature type="signal peptide" evidence="1">
    <location>
        <begin position="1"/>
        <end position="25"/>
    </location>
</feature>
<keyword evidence="1" id="KW-0732">Signal</keyword>
<dbReference type="Proteomes" id="UP000292886">
    <property type="component" value="Chromosome"/>
</dbReference>
<organism evidence="2 3">
    <name type="scientific">Periweissella cryptocerci</name>
    <dbReference type="NCBI Taxonomy" id="2506420"/>
    <lineage>
        <taxon>Bacteria</taxon>
        <taxon>Bacillati</taxon>
        <taxon>Bacillota</taxon>
        <taxon>Bacilli</taxon>
        <taxon>Lactobacillales</taxon>
        <taxon>Lactobacillaceae</taxon>
        <taxon>Periweissella</taxon>
    </lineage>
</organism>
<accession>A0A4P6YQU7</accession>
<protein>
    <recommendedName>
        <fullName evidence="4">Surface layer protein A domain-containing protein</fullName>
    </recommendedName>
</protein>
<dbReference type="EMBL" id="CP037940">
    <property type="protein sequence ID" value="QBO34962.1"/>
    <property type="molecule type" value="Genomic_DNA"/>
</dbReference>
<name>A0A4P6YQU7_9LACO</name>
<evidence type="ECO:0000256" key="1">
    <source>
        <dbReference type="SAM" id="SignalP"/>
    </source>
</evidence>
<reference evidence="3" key="1">
    <citation type="submission" date="2019-03" db="EMBL/GenBank/DDBJ databases">
        <title>Weissella sp. 26KH-42 Genome sequencing.</title>
        <authorList>
            <person name="Heo J."/>
            <person name="Kim S.-J."/>
            <person name="Kim J.-S."/>
            <person name="Hong S.-B."/>
            <person name="Kwon S.-W."/>
        </authorList>
    </citation>
    <scope>NUCLEOTIDE SEQUENCE [LARGE SCALE GENOMIC DNA]</scope>
    <source>
        <strain evidence="3">26KH-42</strain>
    </source>
</reference>
<evidence type="ECO:0008006" key="4">
    <source>
        <dbReference type="Google" id="ProtNLM"/>
    </source>
</evidence>
<sequence>MNKKNAFLGLLTVIASVSFVSSASAATSAKSYITSEPTYVKAKQKIAVGYTGKNGKKKVYVKKGTVLRVIPSENVKGIPTFSFDANTLSSKQLNKKKINATTIVTAKKKYFSIVKPKTNSINGWQFRNTGATVTLSDFEESLQTPTFSITTDGKSLKYNDYGEMSEHKITKMTKKGSKYTVIYERKLPGFKNKKNSKNKGTYKLTIQNKFKKAYPFKNISAVHLAQIQDAGYSISNEDKKVVIYQYKINDKTLFSRRGLPQYGQFV</sequence>
<dbReference type="AlphaFoldDB" id="A0A4P6YQU7"/>
<gene>
    <name evidence="2" type="ORF">EQG49_00135</name>
</gene>